<dbReference type="RefSeq" id="WP_120181991.1">
    <property type="nucleotide sequence ID" value="NZ_MBTA01000025.1"/>
</dbReference>
<evidence type="ECO:0000313" key="1">
    <source>
        <dbReference type="EMBL" id="RKD15123.1"/>
    </source>
</evidence>
<name>A0A419S4X4_9SPHI</name>
<dbReference type="AlphaFoldDB" id="A0A419S4X4"/>
<reference evidence="1 2" key="1">
    <citation type="submission" date="2016-07" db="EMBL/GenBank/DDBJ databases">
        <title>Genome of Pelobium manganitolerans.</title>
        <authorList>
            <person name="Wu S."/>
            <person name="Wang G."/>
        </authorList>
    </citation>
    <scope>NUCLEOTIDE SEQUENCE [LARGE SCALE GENOMIC DNA]</scope>
    <source>
        <strain evidence="1 2">YS-25</strain>
    </source>
</reference>
<evidence type="ECO:0000313" key="2">
    <source>
        <dbReference type="Proteomes" id="UP000283433"/>
    </source>
</evidence>
<proteinExistence type="predicted"/>
<comment type="caution">
    <text evidence="1">The sequence shown here is derived from an EMBL/GenBank/DDBJ whole genome shotgun (WGS) entry which is preliminary data.</text>
</comment>
<sequence length="78" mass="8805">MKDDSNFRISVTLKGTDQKTHLKVHHKDETFGVELDGGTVTILNNGDNSWSIVDGELDQLNVNLIGDAIERFYKEQGW</sequence>
<dbReference type="EMBL" id="MBTA01000025">
    <property type="protein sequence ID" value="RKD15123.1"/>
    <property type="molecule type" value="Genomic_DNA"/>
</dbReference>
<accession>A0A419S4X4</accession>
<dbReference type="Proteomes" id="UP000283433">
    <property type="component" value="Unassembled WGS sequence"/>
</dbReference>
<keyword evidence="2" id="KW-1185">Reference proteome</keyword>
<organism evidence="1 2">
    <name type="scientific">Pelobium manganitolerans</name>
    <dbReference type="NCBI Taxonomy" id="1842495"/>
    <lineage>
        <taxon>Bacteria</taxon>
        <taxon>Pseudomonadati</taxon>
        <taxon>Bacteroidota</taxon>
        <taxon>Sphingobacteriia</taxon>
        <taxon>Sphingobacteriales</taxon>
        <taxon>Sphingobacteriaceae</taxon>
        <taxon>Pelobium</taxon>
    </lineage>
</organism>
<dbReference type="OrthoDB" id="798681at2"/>
<gene>
    <name evidence="1" type="ORF">BCY91_06265</name>
</gene>
<protein>
    <submittedName>
        <fullName evidence="1">Uncharacterized protein</fullName>
    </submittedName>
</protein>